<name>A0ABR1STU4_9PEZI</name>
<reference evidence="1 2" key="1">
    <citation type="submission" date="2023-01" db="EMBL/GenBank/DDBJ databases">
        <title>Analysis of 21 Apiospora genomes using comparative genomics revels a genus with tremendous synthesis potential of carbohydrate active enzymes and secondary metabolites.</title>
        <authorList>
            <person name="Sorensen T."/>
        </authorList>
    </citation>
    <scope>NUCLEOTIDE SEQUENCE [LARGE SCALE GENOMIC DNA]</scope>
    <source>
        <strain evidence="1 2">CBS 20057</strain>
    </source>
</reference>
<accession>A0ABR1STU4</accession>
<dbReference type="EMBL" id="JAQQWI010000002">
    <property type="protein sequence ID" value="KAK8037251.1"/>
    <property type="molecule type" value="Genomic_DNA"/>
</dbReference>
<evidence type="ECO:0000313" key="1">
    <source>
        <dbReference type="EMBL" id="KAK8037251.1"/>
    </source>
</evidence>
<dbReference type="Proteomes" id="UP001396898">
    <property type="component" value="Unassembled WGS sequence"/>
</dbReference>
<evidence type="ECO:0000313" key="2">
    <source>
        <dbReference type="Proteomes" id="UP001396898"/>
    </source>
</evidence>
<organism evidence="1 2">
    <name type="scientific">Apiospora marii</name>
    <dbReference type="NCBI Taxonomy" id="335849"/>
    <lineage>
        <taxon>Eukaryota</taxon>
        <taxon>Fungi</taxon>
        <taxon>Dikarya</taxon>
        <taxon>Ascomycota</taxon>
        <taxon>Pezizomycotina</taxon>
        <taxon>Sordariomycetes</taxon>
        <taxon>Xylariomycetidae</taxon>
        <taxon>Amphisphaeriales</taxon>
        <taxon>Apiosporaceae</taxon>
        <taxon>Apiospora</taxon>
    </lineage>
</organism>
<sequence length="132" mass="14456">MSPTRSMFQKIFAKTLSLKALLLQTGQRYRADFVPTGARFDPNTMSLVGLESMEMWQQSRGLGGRGEGTVLDPPRAVRFCVFPAIHAYPLEAEWASKADASGLTVDYCNFVSVDTSAEGTRLVSKAAVTVFE</sequence>
<protein>
    <submittedName>
        <fullName evidence="1">Uncharacterized protein</fullName>
    </submittedName>
</protein>
<keyword evidence="2" id="KW-1185">Reference proteome</keyword>
<gene>
    <name evidence="1" type="ORF">PG991_000597</name>
</gene>
<proteinExistence type="predicted"/>
<comment type="caution">
    <text evidence="1">The sequence shown here is derived from an EMBL/GenBank/DDBJ whole genome shotgun (WGS) entry which is preliminary data.</text>
</comment>